<dbReference type="PANTHER" id="PTHR30634">
    <property type="entry name" value="OUTER MEMBRANE LOLAB LIPOPROTEIN INSERTION APPARATUS"/>
    <property type="match status" value="1"/>
</dbReference>
<proteinExistence type="predicted"/>
<dbReference type="AlphaFoldDB" id="A0A161JZF7"/>
<dbReference type="PANTHER" id="PTHR30634:SF14">
    <property type="match status" value="1"/>
</dbReference>
<dbReference type="InterPro" id="IPR050458">
    <property type="entry name" value="LolB"/>
</dbReference>
<feature type="region of interest" description="Disordered" evidence="1">
    <location>
        <begin position="759"/>
        <end position="797"/>
    </location>
</feature>
<sequence>MSELRVFGVRHHGPGTARALLAGLAAFTPDCVLVEGPPDADDLIPWLAHPALELPVALLVYRPDAPQRAVFYPFAVFSPEYRALRYALDHGAAAGFMDLPRRHTLAIDYPAAMPPGEPFRQLAEAAGHDSYETWWNAAVEQSIANDELFTAVLELAAELRRAAPDPPAAAETPEQRLARQREAAMRAIIRRAAANGHARIAAVCGAWHSPALVDALQLPGDDDAALLADLPAVDVAAAWVPWTYGRLAQSGGYGAGIASPGWYDHLWAMGDISSRSPGEMETFQRNVSTVWLSRVAALLREDGLDTSPGHVIETVRLAEALAALRGRPFPGLPELEEATRSAMCAGDEEPVHLIRRRLIVGERMGLVPPDAPAVPLQRDLAAQQARLKLRPEPEPSTLKLDLRNESHLERSRLLHRLELLDVPWGVAAKAKGQPLAGYSELWQLQWTPELSLRVITAAPYGNTVRDAAVARAAEVAATHDELPGLTELVDRVVLADLPEALPAILARIEELAALGNDAGHMRVVHMLATLPPLADALRYGGLRRSAEHLPLLRRVFDHLLTRACLALPAVCVGLDEKAAAEMNERLSAAGSAVRLIQDADATARWHEALGRLADRRAVQPGVAGRATRLLHDEAALRADGVLARLERALTPGGSAEVARYAADWLDGFLRDSGLLLVHDRALWHAIDHWLLGLGDERFVAVLPLLRRTFAAYPESVRHQLHERLRRTGREPSPAARPATFDAARAAAVLPVLGRLLGEDPLPNPLPKGEGTPIPLPEGEGTPIPLPPGGVRGGRSDQ</sequence>
<dbReference type="Pfam" id="PF18934">
    <property type="entry name" value="DUF5682"/>
    <property type="match status" value="1"/>
</dbReference>
<dbReference type="OrthoDB" id="9768066at2"/>
<dbReference type="KEGG" id="pbf:CFX0092_B0433"/>
<keyword evidence="3" id="KW-1185">Reference proteome</keyword>
<organism evidence="2 3">
    <name type="scientific">Candidatus Promineifilum breve</name>
    <dbReference type="NCBI Taxonomy" id="1806508"/>
    <lineage>
        <taxon>Bacteria</taxon>
        <taxon>Bacillati</taxon>
        <taxon>Chloroflexota</taxon>
        <taxon>Ardenticatenia</taxon>
        <taxon>Candidatus Promineifilales</taxon>
        <taxon>Candidatus Promineifilaceae</taxon>
        <taxon>Candidatus Promineifilum</taxon>
    </lineage>
</organism>
<evidence type="ECO:0000313" key="2">
    <source>
        <dbReference type="EMBL" id="CUS05967.1"/>
    </source>
</evidence>
<accession>A0A161JZF7</accession>
<dbReference type="RefSeq" id="WP_095045308.1">
    <property type="nucleotide sequence ID" value="NZ_LN890656.1"/>
</dbReference>
<dbReference type="Proteomes" id="UP000215027">
    <property type="component" value="Chromosome II"/>
</dbReference>
<evidence type="ECO:0000313" key="3">
    <source>
        <dbReference type="Proteomes" id="UP000215027"/>
    </source>
</evidence>
<evidence type="ECO:0000256" key="1">
    <source>
        <dbReference type="SAM" id="MobiDB-lite"/>
    </source>
</evidence>
<dbReference type="InterPro" id="IPR043737">
    <property type="entry name" value="DUF5682"/>
</dbReference>
<gene>
    <name evidence="2" type="ORF">CFX0092_B0433</name>
</gene>
<reference evidence="2" key="1">
    <citation type="submission" date="2016-01" db="EMBL/GenBank/DDBJ databases">
        <authorList>
            <person name="Mcilroy J.S."/>
            <person name="Karst M S."/>
            <person name="Albertsen M."/>
        </authorList>
    </citation>
    <scope>NUCLEOTIDE SEQUENCE</scope>
    <source>
        <strain evidence="2">Cfx-K</strain>
    </source>
</reference>
<dbReference type="EMBL" id="LN890656">
    <property type="protein sequence ID" value="CUS05967.1"/>
    <property type="molecule type" value="Genomic_DNA"/>
</dbReference>
<name>A0A161JZF7_9CHLR</name>
<protein>
    <submittedName>
        <fullName evidence="2">Uncharacterized protein</fullName>
    </submittedName>
</protein>